<keyword evidence="4" id="KW-1185">Reference proteome</keyword>
<gene>
    <name evidence="3" type="ORF">CYCCA115_LOCUS10820</name>
</gene>
<dbReference type="Proteomes" id="UP001295423">
    <property type="component" value="Unassembled WGS sequence"/>
</dbReference>
<feature type="compositionally biased region" description="Polar residues" evidence="1">
    <location>
        <begin position="38"/>
        <end position="55"/>
    </location>
</feature>
<sequence>MEGFENEAETTPVEDDDDGWGTGSKDDFNEKTKELRALQNSRQLSPPASRTQSASEGERDLFIPIFAIVSLLGLSGSYGYEMLRLASRGELYLPWNN</sequence>
<evidence type="ECO:0000256" key="1">
    <source>
        <dbReference type="SAM" id="MobiDB-lite"/>
    </source>
</evidence>
<keyword evidence="2" id="KW-0472">Membrane</keyword>
<proteinExistence type="predicted"/>
<dbReference type="EMBL" id="CAKOGP040001714">
    <property type="protein sequence ID" value="CAJ1946752.1"/>
    <property type="molecule type" value="Genomic_DNA"/>
</dbReference>
<reference evidence="3" key="1">
    <citation type="submission" date="2023-08" db="EMBL/GenBank/DDBJ databases">
        <authorList>
            <person name="Audoor S."/>
            <person name="Bilcke G."/>
        </authorList>
    </citation>
    <scope>NUCLEOTIDE SEQUENCE</scope>
</reference>
<evidence type="ECO:0000313" key="3">
    <source>
        <dbReference type="EMBL" id="CAJ1946752.1"/>
    </source>
</evidence>
<dbReference type="AlphaFoldDB" id="A0AAD2FN18"/>
<accession>A0AAD2FN18</accession>
<evidence type="ECO:0000256" key="2">
    <source>
        <dbReference type="SAM" id="Phobius"/>
    </source>
</evidence>
<organism evidence="3 4">
    <name type="scientific">Cylindrotheca closterium</name>
    <dbReference type="NCBI Taxonomy" id="2856"/>
    <lineage>
        <taxon>Eukaryota</taxon>
        <taxon>Sar</taxon>
        <taxon>Stramenopiles</taxon>
        <taxon>Ochrophyta</taxon>
        <taxon>Bacillariophyta</taxon>
        <taxon>Bacillariophyceae</taxon>
        <taxon>Bacillariophycidae</taxon>
        <taxon>Bacillariales</taxon>
        <taxon>Bacillariaceae</taxon>
        <taxon>Cylindrotheca</taxon>
    </lineage>
</organism>
<comment type="caution">
    <text evidence="3">The sequence shown here is derived from an EMBL/GenBank/DDBJ whole genome shotgun (WGS) entry which is preliminary data.</text>
</comment>
<protein>
    <submittedName>
        <fullName evidence="3">Uncharacterized protein</fullName>
    </submittedName>
</protein>
<feature type="compositionally biased region" description="Basic and acidic residues" evidence="1">
    <location>
        <begin position="24"/>
        <end position="36"/>
    </location>
</feature>
<name>A0AAD2FN18_9STRA</name>
<evidence type="ECO:0000313" key="4">
    <source>
        <dbReference type="Proteomes" id="UP001295423"/>
    </source>
</evidence>
<keyword evidence="2" id="KW-1133">Transmembrane helix</keyword>
<feature type="region of interest" description="Disordered" evidence="1">
    <location>
        <begin position="1"/>
        <end position="56"/>
    </location>
</feature>
<keyword evidence="2" id="KW-0812">Transmembrane</keyword>
<feature type="transmembrane region" description="Helical" evidence="2">
    <location>
        <begin position="61"/>
        <end position="80"/>
    </location>
</feature>
<feature type="compositionally biased region" description="Acidic residues" evidence="1">
    <location>
        <begin position="1"/>
        <end position="19"/>
    </location>
</feature>